<dbReference type="Proteomes" id="UP001283361">
    <property type="component" value="Unassembled WGS sequence"/>
</dbReference>
<comment type="caution">
    <text evidence="7">The sequence shown here is derived from an EMBL/GenBank/DDBJ whole genome shotgun (WGS) entry which is preliminary data.</text>
</comment>
<sequence>MNQDSQSSKSTLMGRRGTMKGRPGLLFILFICICLVVFYFSWRMVMSPRFDQKERNSAIRQTDTLQRSNVQRWKLRQQFDDLQQNGQPSYMVGENQIKMPMGVADNNGDKKNLNKEQGKVYGSSIKQNWSINVYPEEVDKSMAKLDKTEGFNAKPLQTASQPLTLFVNENNFFLDPIKSIQEPVKAMERLVHLDFKGAVPSMKYLKEVLPLFETLGATGLLVEYEDMFPFSGALEPLKAANAFTLNQLDEFLRMAKKYNLKVMPLIQTFGHMEFVLKSAFPELRESSYTPQVIDMTNNGSYQVISAMIQQVLDAHADATHLHIGCDEVYELGKGASATVMQEKKLTVGQMFVHHVKKVAHLVSGYKARRVVPVIWDDMLRKMPSDDIAGASLPTEVEIMVWNYTPNVTKGVKEDSFEKYSKLFQSIWIASSFKGATGSRQFYTEPLYHIKNHFSWLEVIKQHQGSLKFKGVALTGWQRFDHFATLWMWSVSSVGASACVSLSVSVAMLRLENPALRKQLVIVVAVTLAQTSNRWL</sequence>
<dbReference type="InterPro" id="IPR038901">
    <property type="entry name" value="HEXDC-like"/>
</dbReference>
<dbReference type="GO" id="GO:0005975">
    <property type="term" value="P:carbohydrate metabolic process"/>
    <property type="evidence" value="ECO:0007669"/>
    <property type="project" value="InterPro"/>
</dbReference>
<evidence type="ECO:0000256" key="3">
    <source>
        <dbReference type="ARBA" id="ARBA00012663"/>
    </source>
</evidence>
<dbReference type="CDD" id="cd06565">
    <property type="entry name" value="GH20_GcnA-like"/>
    <property type="match status" value="1"/>
</dbReference>
<gene>
    <name evidence="7" type="ORF">RRG08_009826</name>
</gene>
<evidence type="ECO:0000259" key="6">
    <source>
        <dbReference type="Pfam" id="PF00728"/>
    </source>
</evidence>
<dbReference type="EMBL" id="JAWDGP010004710">
    <property type="protein sequence ID" value="KAK3762436.1"/>
    <property type="molecule type" value="Genomic_DNA"/>
</dbReference>
<proteinExistence type="inferred from homology"/>
<keyword evidence="8" id="KW-1185">Reference proteome</keyword>
<name>A0AAE1D9M5_9GAST</name>
<dbReference type="SUPFAM" id="SSF51445">
    <property type="entry name" value="(Trans)glycosidases"/>
    <property type="match status" value="1"/>
</dbReference>
<feature type="transmembrane region" description="Helical" evidence="5">
    <location>
        <begin position="21"/>
        <end position="42"/>
    </location>
</feature>
<dbReference type="PANTHER" id="PTHR21040:SF8">
    <property type="entry name" value="BCDNA.GH04120"/>
    <property type="match status" value="1"/>
</dbReference>
<evidence type="ECO:0000313" key="7">
    <source>
        <dbReference type="EMBL" id="KAK3762436.1"/>
    </source>
</evidence>
<comment type="similarity">
    <text evidence="2">Belongs to the glycosyl hydrolase 20 family.</text>
</comment>
<keyword evidence="5" id="KW-0812">Transmembrane</keyword>
<accession>A0AAE1D9M5</accession>
<dbReference type="GO" id="GO:0004563">
    <property type="term" value="F:beta-N-acetylhexosaminidase activity"/>
    <property type="evidence" value="ECO:0007669"/>
    <property type="project" value="UniProtKB-EC"/>
</dbReference>
<evidence type="ECO:0000256" key="1">
    <source>
        <dbReference type="ARBA" id="ARBA00001231"/>
    </source>
</evidence>
<dbReference type="EC" id="3.2.1.52" evidence="3"/>
<keyword evidence="5" id="KW-0472">Membrane</keyword>
<dbReference type="InterPro" id="IPR015883">
    <property type="entry name" value="Glyco_hydro_20_cat"/>
</dbReference>
<keyword evidence="4" id="KW-0378">Hydrolase</keyword>
<dbReference type="PANTHER" id="PTHR21040">
    <property type="entry name" value="BCDNA.GH04120"/>
    <property type="match status" value="1"/>
</dbReference>
<dbReference type="InterPro" id="IPR017853">
    <property type="entry name" value="GH"/>
</dbReference>
<dbReference type="Pfam" id="PF00728">
    <property type="entry name" value="Glyco_hydro_20"/>
    <property type="match status" value="1"/>
</dbReference>
<protein>
    <recommendedName>
        <fullName evidence="3">beta-N-acetylhexosaminidase</fullName>
        <ecNumber evidence="3">3.2.1.52</ecNumber>
    </recommendedName>
</protein>
<evidence type="ECO:0000256" key="5">
    <source>
        <dbReference type="SAM" id="Phobius"/>
    </source>
</evidence>
<evidence type="ECO:0000256" key="2">
    <source>
        <dbReference type="ARBA" id="ARBA00006285"/>
    </source>
</evidence>
<dbReference type="Gene3D" id="3.20.20.80">
    <property type="entry name" value="Glycosidases"/>
    <property type="match status" value="1"/>
</dbReference>
<evidence type="ECO:0000256" key="4">
    <source>
        <dbReference type="ARBA" id="ARBA00022801"/>
    </source>
</evidence>
<organism evidence="7 8">
    <name type="scientific">Elysia crispata</name>
    <name type="common">lettuce slug</name>
    <dbReference type="NCBI Taxonomy" id="231223"/>
    <lineage>
        <taxon>Eukaryota</taxon>
        <taxon>Metazoa</taxon>
        <taxon>Spiralia</taxon>
        <taxon>Lophotrochozoa</taxon>
        <taxon>Mollusca</taxon>
        <taxon>Gastropoda</taxon>
        <taxon>Heterobranchia</taxon>
        <taxon>Euthyneura</taxon>
        <taxon>Panpulmonata</taxon>
        <taxon>Sacoglossa</taxon>
        <taxon>Placobranchoidea</taxon>
        <taxon>Plakobranchidae</taxon>
        <taxon>Elysia</taxon>
    </lineage>
</organism>
<dbReference type="AlphaFoldDB" id="A0AAE1D9M5"/>
<comment type="catalytic activity">
    <reaction evidence="1">
        <text>Hydrolysis of terminal non-reducing N-acetyl-D-hexosamine residues in N-acetyl-beta-D-hexosaminides.</text>
        <dbReference type="EC" id="3.2.1.52"/>
    </reaction>
</comment>
<evidence type="ECO:0000313" key="8">
    <source>
        <dbReference type="Proteomes" id="UP001283361"/>
    </source>
</evidence>
<reference evidence="7" key="1">
    <citation type="journal article" date="2023" name="G3 (Bethesda)">
        <title>A reference genome for the long-term kleptoplast-retaining sea slug Elysia crispata morphotype clarki.</title>
        <authorList>
            <person name="Eastman K.E."/>
            <person name="Pendleton A.L."/>
            <person name="Shaikh M.A."/>
            <person name="Suttiyut T."/>
            <person name="Ogas R."/>
            <person name="Tomko P."/>
            <person name="Gavelis G."/>
            <person name="Widhalm J.R."/>
            <person name="Wisecaver J.H."/>
        </authorList>
    </citation>
    <scope>NUCLEOTIDE SEQUENCE</scope>
    <source>
        <strain evidence="7">ECLA1</strain>
    </source>
</reference>
<feature type="domain" description="Glycoside hydrolase family 20 catalytic" evidence="6">
    <location>
        <begin position="239"/>
        <end position="415"/>
    </location>
</feature>
<keyword evidence="5" id="KW-1133">Transmembrane helix</keyword>